<dbReference type="GO" id="GO:0008168">
    <property type="term" value="F:methyltransferase activity"/>
    <property type="evidence" value="ECO:0007669"/>
    <property type="project" value="UniProtKB-KW"/>
</dbReference>
<accession>A0A1R1XF09</accession>
<evidence type="ECO:0000259" key="6">
    <source>
        <dbReference type="PROSITE" id="PS50280"/>
    </source>
</evidence>
<dbReference type="InterPro" id="IPR046341">
    <property type="entry name" value="SET_dom_sf"/>
</dbReference>
<dbReference type="GO" id="GO:0032259">
    <property type="term" value="P:methylation"/>
    <property type="evidence" value="ECO:0007669"/>
    <property type="project" value="UniProtKB-KW"/>
</dbReference>
<gene>
    <name evidence="8" type="ORF">AYI69_g9080</name>
</gene>
<evidence type="ECO:0000256" key="5">
    <source>
        <dbReference type="SAM" id="MobiDB-lite"/>
    </source>
</evidence>
<evidence type="ECO:0000256" key="3">
    <source>
        <dbReference type="ARBA" id="ARBA00022833"/>
    </source>
</evidence>
<keyword evidence="9" id="KW-1185">Reference proteome</keyword>
<dbReference type="Gene3D" id="6.10.140.2220">
    <property type="match status" value="1"/>
</dbReference>
<evidence type="ECO:0000256" key="1">
    <source>
        <dbReference type="ARBA" id="ARBA00022723"/>
    </source>
</evidence>
<dbReference type="Proteomes" id="UP000187429">
    <property type="component" value="Unassembled WGS sequence"/>
</dbReference>
<dbReference type="OrthoDB" id="265717at2759"/>
<dbReference type="InterPro" id="IPR001214">
    <property type="entry name" value="SET_dom"/>
</dbReference>
<protein>
    <submittedName>
        <fullName evidence="8">Histone-lysine N-methyltransferase ASHR1</fullName>
    </submittedName>
</protein>
<dbReference type="CDD" id="cd20071">
    <property type="entry name" value="SET_SMYD"/>
    <property type="match status" value="1"/>
</dbReference>
<dbReference type="InterPro" id="IPR050869">
    <property type="entry name" value="H3K4_H4K5_MeTrfase"/>
</dbReference>
<dbReference type="SMART" id="SM00317">
    <property type="entry name" value="SET"/>
    <property type="match status" value="1"/>
</dbReference>
<feature type="domain" description="MYND-type" evidence="7">
    <location>
        <begin position="87"/>
        <end position="150"/>
    </location>
</feature>
<keyword evidence="3" id="KW-0862">Zinc</keyword>
<dbReference type="PANTHER" id="PTHR12197">
    <property type="entry name" value="HISTONE-LYSINE N-METHYLTRANSFERASE SMYD"/>
    <property type="match status" value="1"/>
</dbReference>
<keyword evidence="8" id="KW-0808">Transferase</keyword>
<dbReference type="GO" id="GO:0008270">
    <property type="term" value="F:zinc ion binding"/>
    <property type="evidence" value="ECO:0007669"/>
    <property type="project" value="UniProtKB-KW"/>
</dbReference>
<dbReference type="Pfam" id="PF01753">
    <property type="entry name" value="zf-MYND"/>
    <property type="match status" value="1"/>
</dbReference>
<evidence type="ECO:0000313" key="8">
    <source>
        <dbReference type="EMBL" id="OMJ13220.1"/>
    </source>
</evidence>
<dbReference type="PROSITE" id="PS50280">
    <property type="entry name" value="SET"/>
    <property type="match status" value="1"/>
</dbReference>
<name>A0A1R1XF09_9FUNG</name>
<dbReference type="Gene3D" id="2.170.270.10">
    <property type="entry name" value="SET domain"/>
    <property type="match status" value="1"/>
</dbReference>
<comment type="caution">
    <text evidence="8">The sequence shown here is derived from an EMBL/GenBank/DDBJ whole genome shotgun (WGS) entry which is preliminary data.</text>
</comment>
<proteinExistence type="predicted"/>
<dbReference type="EMBL" id="LSSM01005175">
    <property type="protein sequence ID" value="OMJ13220.1"/>
    <property type="molecule type" value="Genomic_DNA"/>
</dbReference>
<dbReference type="InterPro" id="IPR011990">
    <property type="entry name" value="TPR-like_helical_dom_sf"/>
</dbReference>
<dbReference type="Gene3D" id="1.25.40.10">
    <property type="entry name" value="Tetratricopeptide repeat domain"/>
    <property type="match status" value="1"/>
</dbReference>
<evidence type="ECO:0000259" key="7">
    <source>
        <dbReference type="PROSITE" id="PS50865"/>
    </source>
</evidence>
<dbReference type="SUPFAM" id="SSF144232">
    <property type="entry name" value="HIT/MYND zinc finger-like"/>
    <property type="match status" value="1"/>
</dbReference>
<dbReference type="PANTHER" id="PTHR12197:SF282">
    <property type="entry name" value="SET DOMAIN-CONTAINING PROTEIN"/>
    <property type="match status" value="1"/>
</dbReference>
<feature type="region of interest" description="Disordered" evidence="5">
    <location>
        <begin position="589"/>
        <end position="665"/>
    </location>
</feature>
<feature type="compositionally biased region" description="Basic and acidic residues" evidence="5">
    <location>
        <begin position="627"/>
        <end position="640"/>
    </location>
</feature>
<evidence type="ECO:0000313" key="9">
    <source>
        <dbReference type="Proteomes" id="UP000187429"/>
    </source>
</evidence>
<keyword evidence="8" id="KW-0489">Methyltransferase</keyword>
<dbReference type="AlphaFoldDB" id="A0A1R1XF09"/>
<keyword evidence="2 4" id="KW-0863">Zinc-finger</keyword>
<sequence>MTIERISVKTTSNKTMDSIAKTKKKAKKQAKPCQFTDAESIYPVEFKNTLSKGKHIVSSTDIKAGSEILVEKAPIHIVRGNTSSSICHLCLAPAPVNEVDQQQRDKDGKPVKDAFVKVKVPKHRCTECNFTVYCSPECMHSDSETHKMECSVIKKLIEISPTVKFDFDKVRTVLKSIVKSTLNNSPDEKFVAGAEVETPLRFVDEIPSHRESFEKEWLDSTSEELKNIKLPEPFKNNSKTLSEMLTQACRYQTNAIPFHDSIYRGVYDAYGIFPMISSYINHSCSPNAVIIGSSGPSVSVRSLVDIPKGTEITISMTELYQPREHRRRDLLLNKHFWCKCRRCSTVLSKSVDQYMDGIVCSKCHLGLMIFEETKEVDDVNELMKNTSLLDEEIMGKFASCNSCSNQIPVIDLVDILRSAIEAFSAAFQQYRQRNTETARKLFEAYLVKFENNNLLHPYNSYIVNSLIPLMHCCRAMKDTSSAIKYCQKAIDQMVRSEAFPPNHPDITELRITLGELLLEQASIKISQSTIRSTSVRNQAKKLYAEANECFKQALAERTISAGRTHPRYEQLISYIKFCNTAPADIDSRKQAAVESSSTKKIEATPSADATEDPSKPSSKKEKKSKKEKNAEKDKEQEKKAPKSFRKQPKKLPPSLISSIQMNMSK</sequence>
<evidence type="ECO:0000256" key="2">
    <source>
        <dbReference type="ARBA" id="ARBA00022771"/>
    </source>
</evidence>
<reference evidence="9" key="1">
    <citation type="submission" date="2017-01" db="EMBL/GenBank/DDBJ databases">
        <authorList>
            <person name="Wang Y."/>
            <person name="White M."/>
            <person name="Kvist S."/>
            <person name="Moncalvo J.-M."/>
        </authorList>
    </citation>
    <scope>NUCLEOTIDE SEQUENCE [LARGE SCALE GENOMIC DNA]</scope>
    <source>
        <strain evidence="9">ID-206-W2</strain>
    </source>
</reference>
<keyword evidence="1" id="KW-0479">Metal-binding</keyword>
<dbReference type="InterPro" id="IPR002893">
    <property type="entry name" value="Znf_MYND"/>
</dbReference>
<dbReference type="PROSITE" id="PS50865">
    <property type="entry name" value="ZF_MYND_2"/>
    <property type="match status" value="1"/>
</dbReference>
<dbReference type="SUPFAM" id="SSF82199">
    <property type="entry name" value="SET domain"/>
    <property type="match status" value="1"/>
</dbReference>
<feature type="domain" description="SET" evidence="6">
    <location>
        <begin position="42"/>
        <end position="317"/>
    </location>
</feature>
<dbReference type="Gene3D" id="1.10.220.160">
    <property type="match status" value="1"/>
</dbReference>
<evidence type="ECO:0000256" key="4">
    <source>
        <dbReference type="PROSITE-ProRule" id="PRU00134"/>
    </source>
</evidence>
<feature type="compositionally biased region" description="Polar residues" evidence="5">
    <location>
        <begin position="655"/>
        <end position="665"/>
    </location>
</feature>
<organism evidence="8 9">
    <name type="scientific">Smittium culicis</name>
    <dbReference type="NCBI Taxonomy" id="133412"/>
    <lineage>
        <taxon>Eukaryota</taxon>
        <taxon>Fungi</taxon>
        <taxon>Fungi incertae sedis</taxon>
        <taxon>Zoopagomycota</taxon>
        <taxon>Kickxellomycotina</taxon>
        <taxon>Harpellomycetes</taxon>
        <taxon>Harpellales</taxon>
        <taxon>Legeriomycetaceae</taxon>
        <taxon>Smittium</taxon>
    </lineage>
</organism>
<feature type="compositionally biased region" description="Basic and acidic residues" evidence="5">
    <location>
        <begin position="589"/>
        <end position="602"/>
    </location>
</feature>
<dbReference type="SUPFAM" id="SSF48452">
    <property type="entry name" value="TPR-like"/>
    <property type="match status" value="1"/>
</dbReference>
<dbReference type="Pfam" id="PF00856">
    <property type="entry name" value="SET"/>
    <property type="match status" value="1"/>
</dbReference>